<name>A0ABR3L4U6_9TELE</name>
<keyword evidence="3" id="KW-1185">Reference proteome</keyword>
<dbReference type="EMBL" id="JAYMGO010000025">
    <property type="protein sequence ID" value="KAL1247822.1"/>
    <property type="molecule type" value="Genomic_DNA"/>
</dbReference>
<protein>
    <submittedName>
        <fullName evidence="2">Uncharacterized protein</fullName>
    </submittedName>
</protein>
<proteinExistence type="predicted"/>
<accession>A0ABR3L4U6</accession>
<comment type="caution">
    <text evidence="2">The sequence shown here is derived from an EMBL/GenBank/DDBJ whole genome shotgun (WGS) entry which is preliminary data.</text>
</comment>
<sequence>MVRGRWRERIPAVRETHVHQTSTAKAKTPATARRRKMHRRMSPTLAAFMTKIKLKSASSLHRSTKSCHGNQ</sequence>
<evidence type="ECO:0000256" key="1">
    <source>
        <dbReference type="SAM" id="MobiDB-lite"/>
    </source>
</evidence>
<organism evidence="2 3">
    <name type="scientific">Cirrhinus molitorella</name>
    <name type="common">mud carp</name>
    <dbReference type="NCBI Taxonomy" id="172907"/>
    <lineage>
        <taxon>Eukaryota</taxon>
        <taxon>Metazoa</taxon>
        <taxon>Chordata</taxon>
        <taxon>Craniata</taxon>
        <taxon>Vertebrata</taxon>
        <taxon>Euteleostomi</taxon>
        <taxon>Actinopterygii</taxon>
        <taxon>Neopterygii</taxon>
        <taxon>Teleostei</taxon>
        <taxon>Ostariophysi</taxon>
        <taxon>Cypriniformes</taxon>
        <taxon>Cyprinidae</taxon>
        <taxon>Labeoninae</taxon>
        <taxon>Labeonini</taxon>
        <taxon>Cirrhinus</taxon>
    </lineage>
</organism>
<feature type="region of interest" description="Disordered" evidence="1">
    <location>
        <begin position="15"/>
        <end position="43"/>
    </location>
</feature>
<evidence type="ECO:0000313" key="3">
    <source>
        <dbReference type="Proteomes" id="UP001558613"/>
    </source>
</evidence>
<feature type="compositionally biased region" description="Basic residues" evidence="1">
    <location>
        <begin position="32"/>
        <end position="41"/>
    </location>
</feature>
<reference evidence="2 3" key="1">
    <citation type="submission" date="2023-09" db="EMBL/GenBank/DDBJ databases">
        <authorList>
            <person name="Wang M."/>
        </authorList>
    </citation>
    <scope>NUCLEOTIDE SEQUENCE [LARGE SCALE GENOMIC DNA]</scope>
    <source>
        <strain evidence="2">GT-2023</strain>
        <tissue evidence="2">Liver</tissue>
    </source>
</reference>
<gene>
    <name evidence="2" type="ORF">QQF64_023198</name>
</gene>
<evidence type="ECO:0000313" key="2">
    <source>
        <dbReference type="EMBL" id="KAL1247822.1"/>
    </source>
</evidence>
<feature type="non-terminal residue" evidence="2">
    <location>
        <position position="71"/>
    </location>
</feature>
<dbReference type="Proteomes" id="UP001558613">
    <property type="component" value="Unassembled WGS sequence"/>
</dbReference>